<accession>A0ABU0KS34</accession>
<protein>
    <submittedName>
        <fullName evidence="1">Uncharacterized protein</fullName>
    </submittedName>
</protein>
<evidence type="ECO:0000313" key="1">
    <source>
        <dbReference type="EMBL" id="MDQ0492253.1"/>
    </source>
</evidence>
<keyword evidence="2" id="KW-1185">Reference proteome</keyword>
<dbReference type="EMBL" id="JAUSWA010000002">
    <property type="protein sequence ID" value="MDQ0492253.1"/>
    <property type="molecule type" value="Genomic_DNA"/>
</dbReference>
<reference evidence="1 2" key="1">
    <citation type="submission" date="2023-07" db="EMBL/GenBank/DDBJ databases">
        <title>Genomic Encyclopedia of Type Strains, Phase IV (KMG-IV): sequencing the most valuable type-strain genomes for metagenomic binning, comparative biology and taxonomic classification.</title>
        <authorList>
            <person name="Goeker M."/>
        </authorList>
    </citation>
    <scope>NUCLEOTIDE SEQUENCE [LARGE SCALE GENOMIC DNA]</scope>
    <source>
        <strain evidence="1 2">DSM 14914</strain>
    </source>
</reference>
<sequence>MAGISPAIVIDIQMHIRRKTEMYKEVREVWDIKEATMT</sequence>
<dbReference type="Proteomes" id="UP001242811">
    <property type="component" value="Unassembled WGS sequence"/>
</dbReference>
<evidence type="ECO:0000313" key="2">
    <source>
        <dbReference type="Proteomes" id="UP001242811"/>
    </source>
</evidence>
<proteinExistence type="predicted"/>
<comment type="caution">
    <text evidence="1">The sequence shown here is derived from an EMBL/GenBank/DDBJ whole genome shotgun (WGS) entry which is preliminary data.</text>
</comment>
<name>A0ABU0KS34_9BACL</name>
<organism evidence="1 2">
    <name type="scientific">Paenibacillus brasilensis</name>
    <dbReference type="NCBI Taxonomy" id="128574"/>
    <lineage>
        <taxon>Bacteria</taxon>
        <taxon>Bacillati</taxon>
        <taxon>Bacillota</taxon>
        <taxon>Bacilli</taxon>
        <taxon>Bacillales</taxon>
        <taxon>Paenibacillaceae</taxon>
        <taxon>Paenibacillus</taxon>
    </lineage>
</organism>
<gene>
    <name evidence="1" type="ORF">QOZ95_000400</name>
</gene>